<dbReference type="EMBL" id="HACG01047416">
    <property type="protein sequence ID" value="CEK94281.1"/>
    <property type="molecule type" value="Transcribed_RNA"/>
</dbReference>
<name>A0A0B7BPJ2_9EUPU</name>
<protein>
    <submittedName>
        <fullName evidence="2">Uncharacterized protein</fullName>
    </submittedName>
</protein>
<organism evidence="2">
    <name type="scientific">Arion vulgaris</name>
    <dbReference type="NCBI Taxonomy" id="1028688"/>
    <lineage>
        <taxon>Eukaryota</taxon>
        <taxon>Metazoa</taxon>
        <taxon>Spiralia</taxon>
        <taxon>Lophotrochozoa</taxon>
        <taxon>Mollusca</taxon>
        <taxon>Gastropoda</taxon>
        <taxon>Heterobranchia</taxon>
        <taxon>Euthyneura</taxon>
        <taxon>Panpulmonata</taxon>
        <taxon>Eupulmonata</taxon>
        <taxon>Stylommatophora</taxon>
        <taxon>Helicina</taxon>
        <taxon>Arionoidea</taxon>
        <taxon>Arionidae</taxon>
        <taxon>Arion</taxon>
    </lineage>
</organism>
<accession>A0A0B7BPJ2</accession>
<reference evidence="2" key="1">
    <citation type="submission" date="2014-12" db="EMBL/GenBank/DDBJ databases">
        <title>Insight into the proteome of Arion vulgaris.</title>
        <authorList>
            <person name="Aradska J."/>
            <person name="Bulat T."/>
            <person name="Smidak R."/>
            <person name="Sarate P."/>
            <person name="Gangsoo J."/>
            <person name="Sialana F."/>
            <person name="Bilban M."/>
            <person name="Lubec G."/>
        </authorList>
    </citation>
    <scope>NUCLEOTIDE SEQUENCE</scope>
    <source>
        <tissue evidence="2">Skin</tissue>
    </source>
</reference>
<keyword evidence="1" id="KW-0812">Transmembrane</keyword>
<sequence>EAQSIINFINDDRSEAQSIINFINNDRTDSFNFPDIALLIIFIYMHYWKGSMTNWENRECILAYWLNTFHILLLSDFIL</sequence>
<feature type="non-terminal residue" evidence="2">
    <location>
        <position position="1"/>
    </location>
</feature>
<feature type="transmembrane region" description="Helical" evidence="1">
    <location>
        <begin position="60"/>
        <end position="78"/>
    </location>
</feature>
<proteinExistence type="predicted"/>
<keyword evidence="1" id="KW-0472">Membrane</keyword>
<keyword evidence="1" id="KW-1133">Transmembrane helix</keyword>
<evidence type="ECO:0000313" key="2">
    <source>
        <dbReference type="EMBL" id="CEK94281.1"/>
    </source>
</evidence>
<gene>
    <name evidence="2" type="primary">ORF200007</name>
</gene>
<evidence type="ECO:0000256" key="1">
    <source>
        <dbReference type="SAM" id="Phobius"/>
    </source>
</evidence>
<dbReference type="AlphaFoldDB" id="A0A0B7BPJ2"/>
<feature type="transmembrane region" description="Helical" evidence="1">
    <location>
        <begin position="31"/>
        <end position="48"/>
    </location>
</feature>